<dbReference type="Proteomes" id="UP000799764">
    <property type="component" value="Unassembled WGS sequence"/>
</dbReference>
<feature type="region of interest" description="Disordered" evidence="1">
    <location>
        <begin position="34"/>
        <end position="128"/>
    </location>
</feature>
<comment type="caution">
    <text evidence="2">The sequence shown here is derived from an EMBL/GenBank/DDBJ whole genome shotgun (WGS) entry which is preliminary data.</text>
</comment>
<feature type="compositionally biased region" description="Polar residues" evidence="1">
    <location>
        <begin position="172"/>
        <end position="184"/>
    </location>
</feature>
<feature type="compositionally biased region" description="Polar residues" evidence="1">
    <location>
        <begin position="93"/>
        <end position="121"/>
    </location>
</feature>
<dbReference type="EMBL" id="MU001497">
    <property type="protein sequence ID" value="KAF2447173.1"/>
    <property type="molecule type" value="Genomic_DNA"/>
</dbReference>
<keyword evidence="3" id="KW-1185">Reference proteome</keyword>
<name>A0A9P4UF63_9PLEO</name>
<feature type="compositionally biased region" description="Low complexity" evidence="1">
    <location>
        <begin position="63"/>
        <end position="74"/>
    </location>
</feature>
<evidence type="ECO:0000313" key="2">
    <source>
        <dbReference type="EMBL" id="KAF2447173.1"/>
    </source>
</evidence>
<accession>A0A9P4UF63</accession>
<evidence type="ECO:0000313" key="3">
    <source>
        <dbReference type="Proteomes" id="UP000799764"/>
    </source>
</evidence>
<dbReference type="AlphaFoldDB" id="A0A9P4UF63"/>
<gene>
    <name evidence="2" type="ORF">P171DRAFT_246851</name>
</gene>
<evidence type="ECO:0000256" key="1">
    <source>
        <dbReference type="SAM" id="MobiDB-lite"/>
    </source>
</evidence>
<sequence>MSSNIRVFVQWKNSTVFAGEDIECTITFKNAALPEGGDKSPIRKANGFAPGGERQRKLPPVHSSTRPSVSRNSSFTSLGAPAQNLRGHRPALSVQTASSVGERNRSPQSYSAAFNNGSATPTHKRAHGKSLSIISLGTDVATEGSPAARRPLRAHGRSASLQVVPGRPSPFPSTNGSSFSLSAC</sequence>
<organism evidence="2 3">
    <name type="scientific">Karstenula rhodostoma CBS 690.94</name>
    <dbReference type="NCBI Taxonomy" id="1392251"/>
    <lineage>
        <taxon>Eukaryota</taxon>
        <taxon>Fungi</taxon>
        <taxon>Dikarya</taxon>
        <taxon>Ascomycota</taxon>
        <taxon>Pezizomycotina</taxon>
        <taxon>Dothideomycetes</taxon>
        <taxon>Pleosporomycetidae</taxon>
        <taxon>Pleosporales</taxon>
        <taxon>Massarineae</taxon>
        <taxon>Didymosphaeriaceae</taxon>
        <taxon>Karstenula</taxon>
    </lineage>
</organism>
<feature type="region of interest" description="Disordered" evidence="1">
    <location>
        <begin position="142"/>
        <end position="184"/>
    </location>
</feature>
<protein>
    <submittedName>
        <fullName evidence="2">Uncharacterized protein</fullName>
    </submittedName>
</protein>
<dbReference type="OrthoDB" id="1918at2759"/>
<reference evidence="2" key="1">
    <citation type="journal article" date="2020" name="Stud. Mycol.">
        <title>101 Dothideomycetes genomes: a test case for predicting lifestyles and emergence of pathogens.</title>
        <authorList>
            <person name="Haridas S."/>
            <person name="Albert R."/>
            <person name="Binder M."/>
            <person name="Bloem J."/>
            <person name="Labutti K."/>
            <person name="Salamov A."/>
            <person name="Andreopoulos B."/>
            <person name="Baker S."/>
            <person name="Barry K."/>
            <person name="Bills G."/>
            <person name="Bluhm B."/>
            <person name="Cannon C."/>
            <person name="Castanera R."/>
            <person name="Culley D."/>
            <person name="Daum C."/>
            <person name="Ezra D."/>
            <person name="Gonzalez J."/>
            <person name="Henrissat B."/>
            <person name="Kuo A."/>
            <person name="Liang C."/>
            <person name="Lipzen A."/>
            <person name="Lutzoni F."/>
            <person name="Magnuson J."/>
            <person name="Mondo S."/>
            <person name="Nolan M."/>
            <person name="Ohm R."/>
            <person name="Pangilinan J."/>
            <person name="Park H.-J."/>
            <person name="Ramirez L."/>
            <person name="Alfaro M."/>
            <person name="Sun H."/>
            <person name="Tritt A."/>
            <person name="Yoshinaga Y."/>
            <person name="Zwiers L.-H."/>
            <person name="Turgeon B."/>
            <person name="Goodwin S."/>
            <person name="Spatafora J."/>
            <person name="Crous P."/>
            <person name="Grigoriev I."/>
        </authorList>
    </citation>
    <scope>NUCLEOTIDE SEQUENCE</scope>
    <source>
        <strain evidence="2">CBS 690.94</strain>
    </source>
</reference>
<proteinExistence type="predicted"/>